<evidence type="ECO:0000256" key="1">
    <source>
        <dbReference type="ARBA" id="ARBA00009437"/>
    </source>
</evidence>
<dbReference type="Gene3D" id="3.40.190.290">
    <property type="match status" value="1"/>
</dbReference>
<feature type="domain" description="HTH lysR-type" evidence="5">
    <location>
        <begin position="9"/>
        <end position="66"/>
    </location>
</feature>
<dbReference type="PANTHER" id="PTHR30126">
    <property type="entry name" value="HTH-TYPE TRANSCRIPTIONAL REGULATOR"/>
    <property type="match status" value="1"/>
</dbReference>
<gene>
    <name evidence="6" type="ORF">GLUCOINTEAF2_0201909</name>
</gene>
<evidence type="ECO:0000313" key="7">
    <source>
        <dbReference type="Proteomes" id="UP000031553"/>
    </source>
</evidence>
<keyword evidence="4" id="KW-0804">Transcription</keyword>
<dbReference type="PANTHER" id="PTHR30126:SF91">
    <property type="entry name" value="LYSR FAMILY TRANSCRIPTIONAL REGULATOR"/>
    <property type="match status" value="1"/>
</dbReference>
<dbReference type="AlphaFoldDB" id="A0A0N1FCF5"/>
<dbReference type="EMBL" id="JUFX02000079">
    <property type="protein sequence ID" value="KPH87980.1"/>
    <property type="molecule type" value="Genomic_DNA"/>
</dbReference>
<organism evidence="6 7">
    <name type="scientific">Komagataeibacter intermedius AF2</name>
    <dbReference type="NCBI Taxonomy" id="1458464"/>
    <lineage>
        <taxon>Bacteria</taxon>
        <taxon>Pseudomonadati</taxon>
        <taxon>Pseudomonadota</taxon>
        <taxon>Alphaproteobacteria</taxon>
        <taxon>Acetobacterales</taxon>
        <taxon>Acetobacteraceae</taxon>
        <taxon>Komagataeibacter</taxon>
    </lineage>
</organism>
<dbReference type="InterPro" id="IPR005119">
    <property type="entry name" value="LysR_subst-bd"/>
</dbReference>
<dbReference type="Gene3D" id="1.10.10.10">
    <property type="entry name" value="Winged helix-like DNA-binding domain superfamily/Winged helix DNA-binding domain"/>
    <property type="match status" value="1"/>
</dbReference>
<evidence type="ECO:0000259" key="5">
    <source>
        <dbReference type="PROSITE" id="PS50931"/>
    </source>
</evidence>
<name>A0A0N1FCF5_9PROT</name>
<dbReference type="FunFam" id="1.10.10.10:FF:000001">
    <property type="entry name" value="LysR family transcriptional regulator"/>
    <property type="match status" value="1"/>
</dbReference>
<reference evidence="6 7" key="1">
    <citation type="submission" date="2015-07" db="EMBL/GenBank/DDBJ databases">
        <title>Draft Genome Sequence of Komagataeibacter intermedius Strain AF2, Isolated from Kombucha Tea.</title>
        <authorList>
            <person name="Santos R.A."/>
            <person name="Berretta A.A."/>
            <person name="Barud H.S."/>
            <person name="Ribeiro S.J."/>
            <person name="Gonzalez-Garcia L.N."/>
            <person name="Zucchi T.D."/>
            <person name="Goldman G.H."/>
            <person name="Riano-Pachon D.M."/>
        </authorList>
    </citation>
    <scope>NUCLEOTIDE SEQUENCE [LARGE SCALE GENOMIC DNA]</scope>
    <source>
        <strain evidence="6 7">AF2</strain>
    </source>
</reference>
<dbReference type="InterPro" id="IPR036390">
    <property type="entry name" value="WH_DNA-bd_sf"/>
</dbReference>
<dbReference type="SUPFAM" id="SSF46785">
    <property type="entry name" value="Winged helix' DNA-binding domain"/>
    <property type="match status" value="1"/>
</dbReference>
<comment type="caution">
    <text evidence="6">The sequence shown here is derived from an EMBL/GenBank/DDBJ whole genome shotgun (WGS) entry which is preliminary data.</text>
</comment>
<comment type="similarity">
    <text evidence="1">Belongs to the LysR transcriptional regulatory family.</text>
</comment>
<dbReference type="Pfam" id="PF00126">
    <property type="entry name" value="HTH_1"/>
    <property type="match status" value="1"/>
</dbReference>
<dbReference type="InterPro" id="IPR036388">
    <property type="entry name" value="WH-like_DNA-bd_sf"/>
</dbReference>
<accession>A0A0N1FCF5</accession>
<sequence length="323" mass="35784">MMSLNAPPFDLSALNVFLAVCDNGSMAAAGRMLGITQPAVSQTVAELEKRVGTQLFDRGVRPMVLTAAGTVLRQYAVGLMVEMRQIVGRLHEMRSGRVDLLRIGIVDSLSRAVMGDVSHFMRDRVDRLVVHAGLTESHVTALLTRQIDFVLSVDDLEDVADLERWPLFEEPYMLLCPAGLQPPSRLPDLPGFFAAHPFVRFSLRSRTGMEVERYLRRLNLDIPYGQEFDRPEGVLAACRLGGVAITTPLCMYEAGFDGGDGLVCHPLPNGTLRRRLTLVARRREFGRLPLDFARSLRAVLMDRTLGELAACFPAFADQMDVLS</sequence>
<evidence type="ECO:0000256" key="4">
    <source>
        <dbReference type="ARBA" id="ARBA00023163"/>
    </source>
</evidence>
<protein>
    <submittedName>
        <fullName evidence="6">LysR family transcriptional regulator</fullName>
    </submittedName>
</protein>
<keyword evidence="3" id="KW-0238">DNA-binding</keyword>
<keyword evidence="2" id="KW-0805">Transcription regulation</keyword>
<dbReference type="GO" id="GO:0000976">
    <property type="term" value="F:transcription cis-regulatory region binding"/>
    <property type="evidence" value="ECO:0007669"/>
    <property type="project" value="TreeGrafter"/>
</dbReference>
<dbReference type="Pfam" id="PF03466">
    <property type="entry name" value="LysR_substrate"/>
    <property type="match status" value="1"/>
</dbReference>
<dbReference type="GO" id="GO:0003700">
    <property type="term" value="F:DNA-binding transcription factor activity"/>
    <property type="evidence" value="ECO:0007669"/>
    <property type="project" value="InterPro"/>
</dbReference>
<dbReference type="SUPFAM" id="SSF53850">
    <property type="entry name" value="Periplasmic binding protein-like II"/>
    <property type="match status" value="1"/>
</dbReference>
<dbReference type="PROSITE" id="PS50931">
    <property type="entry name" value="HTH_LYSR"/>
    <property type="match status" value="1"/>
</dbReference>
<evidence type="ECO:0000256" key="2">
    <source>
        <dbReference type="ARBA" id="ARBA00023015"/>
    </source>
</evidence>
<evidence type="ECO:0000313" key="6">
    <source>
        <dbReference type="EMBL" id="KPH87980.1"/>
    </source>
</evidence>
<evidence type="ECO:0000256" key="3">
    <source>
        <dbReference type="ARBA" id="ARBA00023125"/>
    </source>
</evidence>
<dbReference type="PRINTS" id="PR00039">
    <property type="entry name" value="HTHLYSR"/>
</dbReference>
<dbReference type="Proteomes" id="UP000031553">
    <property type="component" value="Unassembled WGS sequence"/>
</dbReference>
<proteinExistence type="inferred from homology"/>
<dbReference type="InterPro" id="IPR000847">
    <property type="entry name" value="LysR_HTH_N"/>
</dbReference>
<dbReference type="CDD" id="cd05466">
    <property type="entry name" value="PBP2_LTTR_substrate"/>
    <property type="match status" value="1"/>
</dbReference>